<keyword evidence="3" id="KW-0067">ATP-binding</keyword>
<keyword evidence="3" id="KW-0347">Helicase</keyword>
<dbReference type="Proteomes" id="UP001152795">
    <property type="component" value="Unassembled WGS sequence"/>
</dbReference>
<dbReference type="OrthoDB" id="5966447at2759"/>
<evidence type="ECO:0000256" key="1">
    <source>
        <dbReference type="SAM" id="MobiDB-lite"/>
    </source>
</evidence>
<organism evidence="3 4">
    <name type="scientific">Paramuricea clavata</name>
    <name type="common">Red gorgonian</name>
    <name type="synonym">Violescent sea-whip</name>
    <dbReference type="NCBI Taxonomy" id="317549"/>
    <lineage>
        <taxon>Eukaryota</taxon>
        <taxon>Metazoa</taxon>
        <taxon>Cnidaria</taxon>
        <taxon>Anthozoa</taxon>
        <taxon>Octocorallia</taxon>
        <taxon>Malacalcyonacea</taxon>
        <taxon>Plexauridae</taxon>
        <taxon>Paramuricea</taxon>
    </lineage>
</organism>
<dbReference type="GO" id="GO:0004386">
    <property type="term" value="F:helicase activity"/>
    <property type="evidence" value="ECO:0007669"/>
    <property type="project" value="UniProtKB-KW"/>
</dbReference>
<feature type="region of interest" description="Disordered" evidence="1">
    <location>
        <begin position="720"/>
        <end position="752"/>
    </location>
</feature>
<reference evidence="3" key="1">
    <citation type="submission" date="2020-04" db="EMBL/GenBank/DDBJ databases">
        <authorList>
            <person name="Alioto T."/>
            <person name="Alioto T."/>
            <person name="Gomez Garrido J."/>
        </authorList>
    </citation>
    <scope>NUCLEOTIDE SEQUENCE</scope>
    <source>
        <strain evidence="3">A484AB</strain>
    </source>
</reference>
<accession>A0A7D9DC80</accession>
<name>A0A7D9DC80_PARCT</name>
<protein>
    <submittedName>
        <fullName evidence="3">ATP-dependent DNA helicase Q-like 4A</fullName>
    </submittedName>
</protein>
<keyword evidence="4" id="KW-1185">Reference proteome</keyword>
<evidence type="ECO:0000313" key="3">
    <source>
        <dbReference type="EMBL" id="CAB3979795.1"/>
    </source>
</evidence>
<dbReference type="Pfam" id="PF20231">
    <property type="entry name" value="DUF6589"/>
    <property type="match status" value="1"/>
</dbReference>
<gene>
    <name evidence="3" type="ORF">PACLA_8A034934</name>
</gene>
<feature type="domain" description="DUF6589" evidence="2">
    <location>
        <begin position="563"/>
        <end position="860"/>
    </location>
</feature>
<keyword evidence="3" id="KW-0547">Nucleotide-binding</keyword>
<dbReference type="InterPro" id="IPR046496">
    <property type="entry name" value="DUF6589"/>
</dbReference>
<comment type="caution">
    <text evidence="3">The sequence shown here is derived from an EMBL/GenBank/DDBJ whole genome shotgun (WGS) entry which is preliminary data.</text>
</comment>
<dbReference type="EMBL" id="CACRXK020000230">
    <property type="protein sequence ID" value="CAB3979795.1"/>
    <property type="molecule type" value="Genomic_DNA"/>
</dbReference>
<evidence type="ECO:0000313" key="4">
    <source>
        <dbReference type="Proteomes" id="UP001152795"/>
    </source>
</evidence>
<dbReference type="AlphaFoldDB" id="A0A7D9DC80"/>
<sequence>MCAAWNNITFKRKHPKRLTFSSSSDKDNYEIINAIPAFPFLIHPGTIVIDNVQENPEKHQVSNEVILSNQFVKTSTPNGQGIQEPANQLASPIIDEQSNVREKQNPSDCDVVVTIDWEDRTKRKVLPPRTQFTWKNAVHRYKKQIARAACQCKAIRSDLYAEIVKEIHKESVMMCVKENTKVKKRRDNSCLQKMDKESMSNFSFDALIKELEERAPFLLLVLKTAAFNARDENEKWKATITVAAAVCLQNRCHNMIAFQLLIAILNRHSGFMAMMGRMQSLRLMPSHTYFYKKLSEYGKDHDLEIKTKVDMEGKRKTAVIISDQPTVHKDDHQACVATVKDSADQNDTGNYQEAGKKIVHSLQKLMDDVADAEKVEKLKQETKPMSTDEVIKFSTVDPDHGRKLTLDNVDIHIPMHDMTEEHQNLDAHYCSLMSTENRVSGSHLSDAQPICELKTLENATFCPSQFDHKKQRQNCGDLVGRIITTSLPCLNHLKDVASKHIQHQYSKEMKQATDTTLLGITYENENEADGMQNVLDKLQEGVNGLFEVANGFTAEEQHEGLHFEIADFHGGMKFLEYIFNHVYNPGAPQNKCTLFSDRNLINWRNVRADVSKNVSACKKFFMLELEARIIAATMIELGIGRMCQTPSRGTYEDLGSMSKQAKVDCLNSLACKVVDTYILRKDKVETILEKTCEAQDAEKSENVKEGERFPCRFPGCQKSFKHDGKRRRDHEKTHSSFVAEQHYSKPSANSSQNVAKSTDDMFKYQSSFLEVGMLLANFYDAISEGDGQRVVRCWKFILLYLVQDGASSRKYALEAFYLLCQINSTLSPHAAHRLIWNRFYKTKSGPGGNIPLDLALEHFN</sequence>
<keyword evidence="3" id="KW-0378">Hydrolase</keyword>
<proteinExistence type="predicted"/>
<evidence type="ECO:0000259" key="2">
    <source>
        <dbReference type="Pfam" id="PF20231"/>
    </source>
</evidence>